<keyword evidence="4" id="KW-1133">Transmembrane helix</keyword>
<proteinExistence type="predicted"/>
<keyword evidence="4" id="KW-0472">Membrane</keyword>
<feature type="domain" description="MGAT4 conserved region" evidence="5">
    <location>
        <begin position="113"/>
        <end position="350"/>
    </location>
</feature>
<evidence type="ECO:0000259" key="6">
    <source>
        <dbReference type="Pfam" id="PF23524"/>
    </source>
</evidence>
<evidence type="ECO:0000313" key="7">
    <source>
        <dbReference type="EMBL" id="KAK2549684.1"/>
    </source>
</evidence>
<dbReference type="InterPro" id="IPR006759">
    <property type="entry name" value="Glyco_transf_54"/>
</dbReference>
<comment type="pathway">
    <text evidence="1">Protein modification; protein glycosylation.</text>
</comment>
<accession>A0AAD9PVH3</accession>
<sequence length="587" mass="68210">MNNMAWTVSKRKCFFLLFIFVVSPLMYHFMQQGDDTNVNVITNSLEQELIKNMQFLRERLREAEFQNSERSQDLISLKTKLSELLREKTRGTEQSNSSKKSSNIFYKDNNVLQMPSIYNFMPHLLDSPSSLKPALHVSQEREKVSLVFGIPTIRREKMSYLLDTLASLLDGMSQESKDDSVIVVFIGETNMEFVRQVAVDVRKRFDSEIASGLVEIVAPSPSFYPDLDAVPLTFGDSRERVRWRTKQNLDFCFLMMYCQRKARFYIQLEDDIVATPDYASTIKTFALQQETNKWLILEFSALGFIGKLFRTSDLSLVVEFFLMFHKDKPVDWLLDHILWVKVCNPEKDQVSRSTDLICATRDKHCFDKDFKKAPLFQAHLNPRAEVVTTLEPYQSFTADRLYIGQTFFWAYPPHTDDVIRLKFIQPITIEKFKFKSGNSEHPGDIIRNATVEVLPVRAMQLARKMHEPGRDSSPETKKDFIKYEFPRSTYTRVGEFGLNGLADNEVPQEIGEVAEMRIRVLGHNSENWIILSEVQSPASCLCNIFKAFKCLKYFIRTHKEMSQEPNTIHRGRMRYILLLEKADDKAK</sequence>
<keyword evidence="4" id="KW-0812">Transmembrane</keyword>
<feature type="domain" description="MGAT4 A/B/C C-terminal" evidence="6">
    <location>
        <begin position="384"/>
        <end position="533"/>
    </location>
</feature>
<dbReference type="Proteomes" id="UP001249851">
    <property type="component" value="Unassembled WGS sequence"/>
</dbReference>
<gene>
    <name evidence="7" type="ORF">P5673_029807</name>
</gene>
<organism evidence="7 8">
    <name type="scientific">Acropora cervicornis</name>
    <name type="common">Staghorn coral</name>
    <dbReference type="NCBI Taxonomy" id="6130"/>
    <lineage>
        <taxon>Eukaryota</taxon>
        <taxon>Metazoa</taxon>
        <taxon>Cnidaria</taxon>
        <taxon>Anthozoa</taxon>
        <taxon>Hexacorallia</taxon>
        <taxon>Scleractinia</taxon>
        <taxon>Astrocoeniina</taxon>
        <taxon>Acroporidae</taxon>
        <taxon>Acropora</taxon>
    </lineage>
</organism>
<comment type="caution">
    <text evidence="7">The sequence shown here is derived from an EMBL/GenBank/DDBJ whole genome shotgun (WGS) entry which is preliminary data.</text>
</comment>
<dbReference type="GO" id="GO:0008375">
    <property type="term" value="F:acetylglucosaminyltransferase activity"/>
    <property type="evidence" value="ECO:0007669"/>
    <property type="project" value="TreeGrafter"/>
</dbReference>
<dbReference type="PANTHER" id="PTHR12062:SF9">
    <property type="entry name" value="ALPHA-1,3-MANNOSYL-GLYCOPROTEIN 4-BETA-N-ACETYLGLUCOSAMINYLTRANSFERASE A, ISOFORM A"/>
    <property type="match status" value="1"/>
</dbReference>
<evidence type="ECO:0000313" key="8">
    <source>
        <dbReference type="Proteomes" id="UP001249851"/>
    </source>
</evidence>
<dbReference type="PANTHER" id="PTHR12062">
    <property type="entry name" value="N-ACETYLGLUCOSAMINYLTRANSFERASE VI"/>
    <property type="match status" value="1"/>
</dbReference>
<dbReference type="GO" id="GO:0005793">
    <property type="term" value="C:endoplasmic reticulum-Golgi intermediate compartment"/>
    <property type="evidence" value="ECO:0007669"/>
    <property type="project" value="TreeGrafter"/>
</dbReference>
<dbReference type="InterPro" id="IPR057279">
    <property type="entry name" value="MGAT4"/>
</dbReference>
<keyword evidence="8" id="KW-1185">Reference proteome</keyword>
<dbReference type="Pfam" id="PF23524">
    <property type="entry name" value="MGAT4A_C"/>
    <property type="match status" value="1"/>
</dbReference>
<evidence type="ECO:0008006" key="9">
    <source>
        <dbReference type="Google" id="ProtNLM"/>
    </source>
</evidence>
<evidence type="ECO:0000256" key="3">
    <source>
        <dbReference type="ARBA" id="ARBA00022679"/>
    </source>
</evidence>
<reference evidence="7" key="1">
    <citation type="journal article" date="2023" name="G3 (Bethesda)">
        <title>Whole genome assembly and annotation of the endangered Caribbean coral Acropora cervicornis.</title>
        <authorList>
            <person name="Selwyn J.D."/>
            <person name="Vollmer S.V."/>
        </authorList>
    </citation>
    <scope>NUCLEOTIDE SEQUENCE</scope>
    <source>
        <strain evidence="7">K2</strain>
    </source>
</reference>
<feature type="transmembrane region" description="Helical" evidence="4">
    <location>
        <begin position="12"/>
        <end position="30"/>
    </location>
</feature>
<dbReference type="GO" id="GO:0006487">
    <property type="term" value="P:protein N-linked glycosylation"/>
    <property type="evidence" value="ECO:0007669"/>
    <property type="project" value="TreeGrafter"/>
</dbReference>
<dbReference type="AlphaFoldDB" id="A0AAD9PVH3"/>
<dbReference type="GO" id="GO:0005795">
    <property type="term" value="C:Golgi stack"/>
    <property type="evidence" value="ECO:0007669"/>
    <property type="project" value="TreeGrafter"/>
</dbReference>
<evidence type="ECO:0000256" key="2">
    <source>
        <dbReference type="ARBA" id="ARBA00022676"/>
    </source>
</evidence>
<dbReference type="InterPro" id="IPR056576">
    <property type="entry name" value="MGAT4_A/B/C_C"/>
</dbReference>
<evidence type="ECO:0000256" key="1">
    <source>
        <dbReference type="ARBA" id="ARBA00004922"/>
    </source>
</evidence>
<evidence type="ECO:0000256" key="4">
    <source>
        <dbReference type="SAM" id="Phobius"/>
    </source>
</evidence>
<dbReference type="GO" id="GO:0005783">
    <property type="term" value="C:endoplasmic reticulum"/>
    <property type="evidence" value="ECO:0007669"/>
    <property type="project" value="TreeGrafter"/>
</dbReference>
<protein>
    <recommendedName>
        <fullName evidence="9">Alpha-1,3-mannosyl-glycoprotein 4-beta-N-acetylglucosaminyltransferase A</fullName>
    </recommendedName>
</protein>
<keyword evidence="3" id="KW-0808">Transferase</keyword>
<dbReference type="Pfam" id="PF04666">
    <property type="entry name" value="MGAT4_cons"/>
    <property type="match status" value="1"/>
</dbReference>
<name>A0AAD9PVH3_ACRCE</name>
<dbReference type="EMBL" id="JARQWQ010000122">
    <property type="protein sequence ID" value="KAK2549684.1"/>
    <property type="molecule type" value="Genomic_DNA"/>
</dbReference>
<evidence type="ECO:0000259" key="5">
    <source>
        <dbReference type="Pfam" id="PF04666"/>
    </source>
</evidence>
<keyword evidence="2" id="KW-0328">Glycosyltransferase</keyword>
<reference evidence="7" key="2">
    <citation type="journal article" date="2023" name="Science">
        <title>Genomic signatures of disease resistance in endangered staghorn corals.</title>
        <authorList>
            <person name="Vollmer S.V."/>
            <person name="Selwyn J.D."/>
            <person name="Despard B.A."/>
            <person name="Roesel C.L."/>
        </authorList>
    </citation>
    <scope>NUCLEOTIDE SEQUENCE</scope>
    <source>
        <strain evidence="7">K2</strain>
    </source>
</reference>